<sequence>MAEPLIDEELDVTGECAAAGGAGGGEVGEVTAGSCGVATACGDYDGDLNCLMANATRGHRVLLASLLGEIDLYPGQERVMGALWDNGPQSQNALAKIVGIDVSTMTKTLQRLERSGFVSRRPDMANRRISIVDVTPKGHALRPEVDRVLTEMHRRMTQGLTAEQTEELLTLLSVVRDNLCPEMRVVEGTESHPIGVAHAG</sequence>
<protein>
    <submittedName>
        <fullName evidence="5">MarR family winged helix-turn-helix transcriptional regulator</fullName>
    </submittedName>
</protein>
<dbReference type="Pfam" id="PF01047">
    <property type="entry name" value="MarR"/>
    <property type="match status" value="1"/>
</dbReference>
<evidence type="ECO:0000259" key="4">
    <source>
        <dbReference type="PROSITE" id="PS50995"/>
    </source>
</evidence>
<evidence type="ECO:0000256" key="2">
    <source>
        <dbReference type="ARBA" id="ARBA00023125"/>
    </source>
</evidence>
<name>A0ABV5THG0_9ACTN</name>
<dbReference type="SMART" id="SM00347">
    <property type="entry name" value="HTH_MARR"/>
    <property type="match status" value="1"/>
</dbReference>
<keyword evidence="3" id="KW-0804">Transcription</keyword>
<dbReference type="RefSeq" id="WP_344742959.1">
    <property type="nucleotide sequence ID" value="NZ_BAAAWW010000012.1"/>
</dbReference>
<evidence type="ECO:0000313" key="5">
    <source>
        <dbReference type="EMBL" id="MFB9678561.1"/>
    </source>
</evidence>
<keyword evidence="6" id="KW-1185">Reference proteome</keyword>
<dbReference type="PANTHER" id="PTHR42756">
    <property type="entry name" value="TRANSCRIPTIONAL REGULATOR, MARR"/>
    <property type="match status" value="1"/>
</dbReference>
<dbReference type="CDD" id="cd00090">
    <property type="entry name" value="HTH_ARSR"/>
    <property type="match status" value="1"/>
</dbReference>
<dbReference type="InterPro" id="IPR036390">
    <property type="entry name" value="WH_DNA-bd_sf"/>
</dbReference>
<dbReference type="Gene3D" id="1.10.10.10">
    <property type="entry name" value="Winged helix-like DNA-binding domain superfamily/Winged helix DNA-binding domain"/>
    <property type="match status" value="1"/>
</dbReference>
<dbReference type="PROSITE" id="PS50995">
    <property type="entry name" value="HTH_MARR_2"/>
    <property type="match status" value="1"/>
</dbReference>
<evidence type="ECO:0000256" key="1">
    <source>
        <dbReference type="ARBA" id="ARBA00023015"/>
    </source>
</evidence>
<gene>
    <name evidence="5" type="ORF">ACFFRH_24030</name>
</gene>
<dbReference type="PRINTS" id="PR00598">
    <property type="entry name" value="HTHMARR"/>
</dbReference>
<dbReference type="PROSITE" id="PS01117">
    <property type="entry name" value="HTH_MARR_1"/>
    <property type="match status" value="1"/>
</dbReference>
<feature type="domain" description="HTH marR-type" evidence="4">
    <location>
        <begin position="45"/>
        <end position="177"/>
    </location>
</feature>
<keyword evidence="2" id="KW-0238">DNA-binding</keyword>
<proteinExistence type="predicted"/>
<dbReference type="InterPro" id="IPR036388">
    <property type="entry name" value="WH-like_DNA-bd_sf"/>
</dbReference>
<accession>A0ABV5THG0</accession>
<dbReference type="EMBL" id="JBHMBS010000011">
    <property type="protein sequence ID" value="MFB9678561.1"/>
    <property type="molecule type" value="Genomic_DNA"/>
</dbReference>
<evidence type="ECO:0000256" key="3">
    <source>
        <dbReference type="ARBA" id="ARBA00023163"/>
    </source>
</evidence>
<evidence type="ECO:0000313" key="6">
    <source>
        <dbReference type="Proteomes" id="UP001589610"/>
    </source>
</evidence>
<dbReference type="InterPro" id="IPR011991">
    <property type="entry name" value="ArsR-like_HTH"/>
</dbReference>
<keyword evidence="1" id="KW-0805">Transcription regulation</keyword>
<organism evidence="5 6">
    <name type="scientific">Streptosporangium vulgare</name>
    <dbReference type="NCBI Taxonomy" id="46190"/>
    <lineage>
        <taxon>Bacteria</taxon>
        <taxon>Bacillati</taxon>
        <taxon>Actinomycetota</taxon>
        <taxon>Actinomycetes</taxon>
        <taxon>Streptosporangiales</taxon>
        <taxon>Streptosporangiaceae</taxon>
        <taxon>Streptosporangium</taxon>
    </lineage>
</organism>
<reference evidence="5 6" key="1">
    <citation type="submission" date="2024-09" db="EMBL/GenBank/DDBJ databases">
        <authorList>
            <person name="Sun Q."/>
            <person name="Mori K."/>
        </authorList>
    </citation>
    <scope>NUCLEOTIDE SEQUENCE [LARGE SCALE GENOMIC DNA]</scope>
    <source>
        <strain evidence="5 6">JCM 3028</strain>
    </source>
</reference>
<dbReference type="InterPro" id="IPR023187">
    <property type="entry name" value="Tscrpt_reg_MarR-type_CS"/>
</dbReference>
<dbReference type="InterPro" id="IPR000835">
    <property type="entry name" value="HTH_MarR-typ"/>
</dbReference>
<dbReference type="Proteomes" id="UP001589610">
    <property type="component" value="Unassembled WGS sequence"/>
</dbReference>
<comment type="caution">
    <text evidence="5">The sequence shown here is derived from an EMBL/GenBank/DDBJ whole genome shotgun (WGS) entry which is preliminary data.</text>
</comment>
<dbReference type="SUPFAM" id="SSF46785">
    <property type="entry name" value="Winged helix' DNA-binding domain"/>
    <property type="match status" value="1"/>
</dbReference>
<dbReference type="PANTHER" id="PTHR42756:SF1">
    <property type="entry name" value="TRANSCRIPTIONAL REPRESSOR OF EMRAB OPERON"/>
    <property type="match status" value="1"/>
</dbReference>